<sequence length="472" mass="47951">MSEQATPHGSPVILVVSADERSAEVTVERHTRTVFGATPKETRNAALDLAAEYAAYVGKPVLVNARDGNGSWELVVSPTGVVRAAGGTEAALLSGNRTSKRGGRIALAAVGAVLVLVVLAGGAVAAVRYGSALLPEEEPAEQPAVTMQTRQAPPGFTEQAAWRRSMHQGTRPDVAPGGEFAAYIDPGGRLRVVGPGGEPGWRADLPLSADEVVGPPRFVRAGTEEAVAVVGDGALWLWPPDGGTPEEITLPEGADVSFAGGAPLVIADGRASIPLDGELASVEKPRGTGAVLSDGERVLAAVVQGPWTWVAPDGTTESVEPQAPEGADTLDEVYTAGGGPNGGYVVAAWSRSEEDDRVVLAFHDWSDGSVAAAAEAPLDGLDEAVFRHSSGAAAFGPVVADPQDGEAEALEGFQAVSAAGGTVFGEAGGVAVAITAGAEPIELEGDVARPWGLLGGRAVVVADGDLYALVPE</sequence>
<keyword evidence="1" id="KW-1133">Transmembrane helix</keyword>
<comment type="caution">
    <text evidence="2">The sequence shown here is derived from an EMBL/GenBank/DDBJ whole genome shotgun (WGS) entry which is preliminary data.</text>
</comment>
<keyword evidence="3" id="KW-1185">Reference proteome</keyword>
<proteinExistence type="predicted"/>
<evidence type="ECO:0000313" key="3">
    <source>
        <dbReference type="Proteomes" id="UP000031675"/>
    </source>
</evidence>
<evidence type="ECO:0000313" key="2">
    <source>
        <dbReference type="EMBL" id="KII00384.1"/>
    </source>
</evidence>
<feature type="transmembrane region" description="Helical" evidence="1">
    <location>
        <begin position="105"/>
        <end position="127"/>
    </location>
</feature>
<dbReference type="RefSeq" id="WP_040270300.1">
    <property type="nucleotide sequence ID" value="NZ_JROO01000004.1"/>
</dbReference>
<evidence type="ECO:0000256" key="1">
    <source>
        <dbReference type="SAM" id="Phobius"/>
    </source>
</evidence>
<dbReference type="AlphaFoldDB" id="A0A0C2GAE7"/>
<dbReference type="EMBL" id="JROO01000004">
    <property type="protein sequence ID" value="KII00384.1"/>
    <property type="molecule type" value="Genomic_DNA"/>
</dbReference>
<dbReference type="Proteomes" id="UP000031675">
    <property type="component" value="Unassembled WGS sequence"/>
</dbReference>
<keyword evidence="1" id="KW-0812">Transmembrane</keyword>
<accession>A0A0C2GAE7</accession>
<protein>
    <submittedName>
        <fullName evidence="2">Uncharacterized protein</fullName>
    </submittedName>
</protein>
<keyword evidence="1" id="KW-0472">Membrane</keyword>
<gene>
    <name evidence="2" type="ORF">LP52_02235</name>
</gene>
<dbReference type="OrthoDB" id="4350051at2"/>
<dbReference type="SUPFAM" id="SSF82171">
    <property type="entry name" value="DPP6 N-terminal domain-like"/>
    <property type="match status" value="1"/>
</dbReference>
<organism evidence="2 3">
    <name type="scientific">Streptomonospora alba</name>
    <dbReference type="NCBI Taxonomy" id="183763"/>
    <lineage>
        <taxon>Bacteria</taxon>
        <taxon>Bacillati</taxon>
        <taxon>Actinomycetota</taxon>
        <taxon>Actinomycetes</taxon>
        <taxon>Streptosporangiales</taxon>
        <taxon>Nocardiopsidaceae</taxon>
        <taxon>Streptomonospora</taxon>
    </lineage>
</organism>
<reference evidence="3" key="1">
    <citation type="journal article" date="2015" name="Chem. Biol.">
        <title>Structure, bioactivity, and resistance mechanism of streptomonomicin, an unusual lasso Peptide from an understudied halophilic actinomycete.</title>
        <authorList>
            <person name="Metelev M."/>
            <person name="Tietz J.I."/>
            <person name="Melby J.O."/>
            <person name="Blair P.M."/>
            <person name="Zhu L."/>
            <person name="Livnat I."/>
            <person name="Severinov K."/>
            <person name="Mitchell D.A."/>
        </authorList>
    </citation>
    <scope>NUCLEOTIDE SEQUENCE [LARGE SCALE GENOMIC DNA]</scope>
    <source>
        <strain evidence="3">YIM 90003</strain>
    </source>
</reference>
<name>A0A0C2GAE7_9ACTN</name>